<feature type="transmembrane region" description="Helical" evidence="1">
    <location>
        <begin position="68"/>
        <end position="88"/>
    </location>
</feature>
<dbReference type="OrthoDB" id="5360192at2"/>
<protein>
    <recommendedName>
        <fullName evidence="4">DUF2809 domain-containing protein</fullName>
    </recommendedName>
</protein>
<reference evidence="2 3" key="1">
    <citation type="submission" date="2016-08" db="EMBL/GenBank/DDBJ databases">
        <title>A new outlook on sporulation: Clostridium algidixylanolyticum.</title>
        <authorList>
            <person name="Poppleton D.I."/>
            <person name="Gribaldo S."/>
        </authorList>
    </citation>
    <scope>NUCLEOTIDE SEQUENCE [LARGE SCALE GENOMIC DNA]</scope>
    <source>
        <strain evidence="2 3">SPL73</strain>
    </source>
</reference>
<feature type="transmembrane region" description="Helical" evidence="1">
    <location>
        <begin position="108"/>
        <end position="125"/>
    </location>
</feature>
<evidence type="ECO:0000313" key="2">
    <source>
        <dbReference type="EMBL" id="RKD30408.1"/>
    </source>
</evidence>
<keyword evidence="1" id="KW-1133">Transmembrane helix</keyword>
<organism evidence="2 3">
    <name type="scientific">Lacrimispora algidixylanolytica</name>
    <dbReference type="NCBI Taxonomy" id="94868"/>
    <lineage>
        <taxon>Bacteria</taxon>
        <taxon>Bacillati</taxon>
        <taxon>Bacillota</taxon>
        <taxon>Clostridia</taxon>
        <taxon>Lachnospirales</taxon>
        <taxon>Lachnospiraceae</taxon>
        <taxon>Lacrimispora</taxon>
    </lineage>
</organism>
<evidence type="ECO:0000313" key="3">
    <source>
        <dbReference type="Proteomes" id="UP000284277"/>
    </source>
</evidence>
<dbReference type="Proteomes" id="UP000284277">
    <property type="component" value="Unassembled WGS sequence"/>
</dbReference>
<evidence type="ECO:0008006" key="4">
    <source>
        <dbReference type="Google" id="ProtNLM"/>
    </source>
</evidence>
<gene>
    <name evidence="2" type="ORF">BET01_07435</name>
</gene>
<proteinExistence type="predicted"/>
<keyword evidence="1" id="KW-0812">Transmembrane</keyword>
<accession>A0A419SZ43</accession>
<sequence length="127" mass="14816">MNLRIHKKKRIGYAIAFLVLFIMETLIALYVHDDIIRPYIGDMLVVILIYSFISIIIPVGYKWLPLYIFLFAAGVECLQYFHLVQRLGLQEHTFWRIVIGSTFDLKDIMCYGAGCILLSLCSYCWDI</sequence>
<dbReference type="EMBL" id="MCIA01000031">
    <property type="protein sequence ID" value="RKD30408.1"/>
    <property type="molecule type" value="Genomic_DNA"/>
</dbReference>
<feature type="transmembrane region" description="Helical" evidence="1">
    <location>
        <begin position="12"/>
        <end position="31"/>
    </location>
</feature>
<keyword evidence="3" id="KW-1185">Reference proteome</keyword>
<dbReference type="InterPro" id="IPR021257">
    <property type="entry name" value="DUF2809"/>
</dbReference>
<keyword evidence="1" id="KW-0472">Membrane</keyword>
<dbReference type="AlphaFoldDB" id="A0A419SZ43"/>
<dbReference type="Pfam" id="PF10990">
    <property type="entry name" value="DUF2809"/>
    <property type="match status" value="1"/>
</dbReference>
<evidence type="ECO:0000256" key="1">
    <source>
        <dbReference type="SAM" id="Phobius"/>
    </source>
</evidence>
<dbReference type="RefSeq" id="WP_120197997.1">
    <property type="nucleotide sequence ID" value="NZ_MCIA01000031.1"/>
</dbReference>
<comment type="caution">
    <text evidence="2">The sequence shown here is derived from an EMBL/GenBank/DDBJ whole genome shotgun (WGS) entry which is preliminary data.</text>
</comment>
<name>A0A419SZ43_9FIRM</name>
<feature type="transmembrane region" description="Helical" evidence="1">
    <location>
        <begin position="43"/>
        <end position="61"/>
    </location>
</feature>